<proteinExistence type="predicted"/>
<dbReference type="AlphaFoldDB" id="A0A6J7PJX0"/>
<gene>
    <name evidence="1" type="ORF">UFOPK3992_00766</name>
</gene>
<evidence type="ECO:0000313" key="1">
    <source>
        <dbReference type="EMBL" id="CAB5003012.1"/>
    </source>
</evidence>
<accession>A0A6J7PJX0</accession>
<dbReference type="EMBL" id="CAFBOZ010000092">
    <property type="protein sequence ID" value="CAB5003012.1"/>
    <property type="molecule type" value="Genomic_DNA"/>
</dbReference>
<sequence length="131" mass="13772">MSRLRGPVVGLLALLLVIGGLLVLRYQSTQAHNSRSGTGLTYDGRFYLASGAEVRDDALGAVLATGVAFQDTTADLRAITGLDPAVTLAARLPPISTQVTHEAWILLSTNEQLGADPAAYAQTRDVLVVRG</sequence>
<protein>
    <submittedName>
        <fullName evidence="1">Unannotated protein</fullName>
    </submittedName>
</protein>
<reference evidence="1" key="1">
    <citation type="submission" date="2020-05" db="EMBL/GenBank/DDBJ databases">
        <authorList>
            <person name="Chiriac C."/>
            <person name="Salcher M."/>
            <person name="Ghai R."/>
            <person name="Kavagutti S V."/>
        </authorList>
    </citation>
    <scope>NUCLEOTIDE SEQUENCE</scope>
</reference>
<name>A0A6J7PJX0_9ZZZZ</name>
<organism evidence="1">
    <name type="scientific">freshwater metagenome</name>
    <dbReference type="NCBI Taxonomy" id="449393"/>
    <lineage>
        <taxon>unclassified sequences</taxon>
        <taxon>metagenomes</taxon>
        <taxon>ecological metagenomes</taxon>
    </lineage>
</organism>